<evidence type="ECO:0000256" key="6">
    <source>
        <dbReference type="ARBA" id="ARBA00022801"/>
    </source>
</evidence>
<comment type="cofactor">
    <cofactor evidence="1">
        <name>Zn(2+)</name>
        <dbReference type="ChEBI" id="CHEBI:29105"/>
    </cofactor>
</comment>
<dbReference type="NCBIfam" id="TIGR00054">
    <property type="entry name" value="RIP metalloprotease RseP"/>
    <property type="match status" value="1"/>
</dbReference>
<keyword evidence="10" id="KW-0472">Membrane</keyword>
<dbReference type="Pfam" id="PF02163">
    <property type="entry name" value="Peptidase_M50"/>
    <property type="match status" value="1"/>
</dbReference>
<dbReference type="GO" id="GO:0004222">
    <property type="term" value="F:metalloendopeptidase activity"/>
    <property type="evidence" value="ECO:0007669"/>
    <property type="project" value="InterPro"/>
</dbReference>
<evidence type="ECO:0000313" key="12">
    <source>
        <dbReference type="Proteomes" id="UP000620133"/>
    </source>
</evidence>
<name>A0A7U9TM27_9MOLU</name>
<protein>
    <submittedName>
        <fullName evidence="11">Uncharacterized protein</fullName>
    </submittedName>
</protein>
<dbReference type="Proteomes" id="UP000620133">
    <property type="component" value="Chromosome"/>
</dbReference>
<dbReference type="InterPro" id="IPR036034">
    <property type="entry name" value="PDZ_sf"/>
</dbReference>
<dbReference type="Gene3D" id="2.30.42.10">
    <property type="match status" value="1"/>
</dbReference>
<evidence type="ECO:0000256" key="7">
    <source>
        <dbReference type="ARBA" id="ARBA00022833"/>
    </source>
</evidence>
<keyword evidence="4" id="KW-0645">Protease</keyword>
<dbReference type="PANTHER" id="PTHR42837">
    <property type="entry name" value="REGULATOR OF SIGMA-E PROTEASE RSEP"/>
    <property type="match status" value="1"/>
</dbReference>
<evidence type="ECO:0000256" key="4">
    <source>
        <dbReference type="ARBA" id="ARBA00022670"/>
    </source>
</evidence>
<evidence type="ECO:0000256" key="1">
    <source>
        <dbReference type="ARBA" id="ARBA00001947"/>
    </source>
</evidence>
<dbReference type="GO" id="GO:0006508">
    <property type="term" value="P:proteolysis"/>
    <property type="evidence" value="ECO:0007669"/>
    <property type="project" value="UniProtKB-KW"/>
</dbReference>
<keyword evidence="5" id="KW-0812">Transmembrane</keyword>
<dbReference type="GO" id="GO:0016020">
    <property type="term" value="C:membrane"/>
    <property type="evidence" value="ECO:0007669"/>
    <property type="project" value="UniProtKB-SubCell"/>
</dbReference>
<dbReference type="KEGG" id="manr:MPAN_014140"/>
<evidence type="ECO:0000256" key="5">
    <source>
        <dbReference type="ARBA" id="ARBA00022692"/>
    </source>
</evidence>
<evidence type="ECO:0000313" key="11">
    <source>
        <dbReference type="EMBL" id="BCR36521.1"/>
    </source>
</evidence>
<gene>
    <name evidence="11" type="ORF">MPAN_014140</name>
</gene>
<reference evidence="11" key="1">
    <citation type="submission" date="2021-01" db="EMBL/GenBank/DDBJ databases">
        <title>Draft genome sequence of Acholeplasmataceae bacterium strain Mahy22.</title>
        <authorList>
            <person name="Watanabe M."/>
            <person name="Kojima H."/>
            <person name="Fukui M."/>
        </authorList>
    </citation>
    <scope>NUCLEOTIDE SEQUENCE</scope>
    <source>
        <strain evidence="11">Mahy22</strain>
    </source>
</reference>
<evidence type="ECO:0000256" key="2">
    <source>
        <dbReference type="ARBA" id="ARBA00004141"/>
    </source>
</evidence>
<keyword evidence="6" id="KW-0378">Hydrolase</keyword>
<comment type="similarity">
    <text evidence="3">Belongs to the peptidase M50B family.</text>
</comment>
<dbReference type="EMBL" id="AP024412">
    <property type="protein sequence ID" value="BCR36521.1"/>
    <property type="molecule type" value="Genomic_DNA"/>
</dbReference>
<evidence type="ECO:0000256" key="9">
    <source>
        <dbReference type="ARBA" id="ARBA00023049"/>
    </source>
</evidence>
<dbReference type="InterPro" id="IPR001478">
    <property type="entry name" value="PDZ"/>
</dbReference>
<accession>A0A7U9TM27</accession>
<sequence>MFILNILLFVVVLGVIILIHEAGHFYFAKRAGILCHEFSIGMGPAIYQKRKGETIYSVRGIPIGGYVSMAGEAISDALIKEEQTIGLKINEQGLVYQIILTDKVSADVYGQVVDFDLYGKDFDPLFIDLKVDQEVKKYSVLRDANYKLDEKHEMWITPSEKSFESKTLWERFLVIFAGPMMNFILAFLLFLIVGFFVQKPNLESNMIDEVSPDYAADIAGIESGDLILAIDGNPVNSWTDIPSVLATLDHALLDITYDRDGQVFIANDIAVSVAIQMAGIVNTYVDPDTDEVTIYNSEPIIGQSYGRAQSDGGLKKGDIIQQIIIDSTSYDVDNWNDIVSVFRNYTSGAVVVVYQRDGVSANASYDLISETALNKLGTEGILFQLGITATSDFNWGYTLLYAPKRVASDMGEVFTTLGLLFDRSENLGIGDLSGPVGIYSLVSNTAKQGLLSIIAFTGFLSINIGLLNLLPIPALDGGRLVFLGIEAVTKKPLPRKLENSINNVMFILLLAMFVFVTYKDILRLIANL</sequence>
<evidence type="ECO:0000256" key="10">
    <source>
        <dbReference type="ARBA" id="ARBA00023136"/>
    </source>
</evidence>
<keyword evidence="8" id="KW-1133">Transmembrane helix</keyword>
<dbReference type="InterPro" id="IPR041489">
    <property type="entry name" value="PDZ_6"/>
</dbReference>
<proteinExistence type="inferred from homology"/>
<dbReference type="PANTHER" id="PTHR42837:SF2">
    <property type="entry name" value="MEMBRANE METALLOPROTEASE ARASP2, CHLOROPLASTIC-RELATED"/>
    <property type="match status" value="1"/>
</dbReference>
<dbReference type="CDD" id="cd06163">
    <property type="entry name" value="S2P-M50_PDZ_RseP-like"/>
    <property type="match status" value="1"/>
</dbReference>
<keyword evidence="12" id="KW-1185">Reference proteome</keyword>
<evidence type="ECO:0000256" key="3">
    <source>
        <dbReference type="ARBA" id="ARBA00007931"/>
    </source>
</evidence>
<dbReference type="AlphaFoldDB" id="A0A7U9TM27"/>
<dbReference type="SUPFAM" id="SSF50156">
    <property type="entry name" value="PDZ domain-like"/>
    <property type="match status" value="1"/>
</dbReference>
<keyword evidence="9" id="KW-0482">Metalloprotease</keyword>
<dbReference type="InterPro" id="IPR008915">
    <property type="entry name" value="Peptidase_M50"/>
</dbReference>
<evidence type="ECO:0000256" key="8">
    <source>
        <dbReference type="ARBA" id="ARBA00022989"/>
    </source>
</evidence>
<dbReference type="InterPro" id="IPR004387">
    <property type="entry name" value="Pept_M50_Zn"/>
</dbReference>
<dbReference type="SMART" id="SM00228">
    <property type="entry name" value="PDZ"/>
    <property type="match status" value="1"/>
</dbReference>
<comment type="subcellular location">
    <subcellularLocation>
        <location evidence="2">Membrane</location>
        <topology evidence="2">Multi-pass membrane protein</topology>
    </subcellularLocation>
</comment>
<dbReference type="RefSeq" id="WP_176240053.1">
    <property type="nucleotide sequence ID" value="NZ_AP024412.1"/>
</dbReference>
<organism evidence="11 12">
    <name type="scientific">Mariniplasma anaerobium</name>
    <dbReference type="NCBI Taxonomy" id="2735436"/>
    <lineage>
        <taxon>Bacteria</taxon>
        <taxon>Bacillati</taxon>
        <taxon>Mycoplasmatota</taxon>
        <taxon>Mollicutes</taxon>
        <taxon>Acholeplasmatales</taxon>
        <taxon>Acholeplasmataceae</taxon>
        <taxon>Mariniplasma</taxon>
    </lineage>
</organism>
<dbReference type="Pfam" id="PF17820">
    <property type="entry name" value="PDZ_6"/>
    <property type="match status" value="1"/>
</dbReference>
<keyword evidence="7" id="KW-0862">Zinc</keyword>